<organism evidence="1 2">
    <name type="scientific">Cyclobacterium qasimii M12-11B</name>
    <dbReference type="NCBI Taxonomy" id="641524"/>
    <lineage>
        <taxon>Bacteria</taxon>
        <taxon>Pseudomonadati</taxon>
        <taxon>Bacteroidota</taxon>
        <taxon>Cytophagia</taxon>
        <taxon>Cytophagales</taxon>
        <taxon>Cyclobacteriaceae</taxon>
        <taxon>Cyclobacterium</taxon>
    </lineage>
</organism>
<dbReference type="AlphaFoldDB" id="S7WV05"/>
<accession>S7WV05</accession>
<dbReference type="RefSeq" id="WP_020890518.1">
    <property type="nucleotide sequence ID" value="NZ_ATNM01000036.1"/>
</dbReference>
<protein>
    <submittedName>
        <fullName evidence="1">Uncharacterized protein</fullName>
    </submittedName>
</protein>
<dbReference type="EMBL" id="ATNM01000036">
    <property type="protein sequence ID" value="EPR70574.1"/>
    <property type="molecule type" value="Genomic_DNA"/>
</dbReference>
<evidence type="ECO:0000313" key="1">
    <source>
        <dbReference type="EMBL" id="EPR70574.1"/>
    </source>
</evidence>
<sequence>MTKYKACNNVYHCCNNRAENSIKWTFNENSATYNPFYGQDPDGQVQLKGI</sequence>
<gene>
    <name evidence="1" type="ORF">ADICYQ_0998</name>
</gene>
<evidence type="ECO:0000313" key="2">
    <source>
        <dbReference type="Proteomes" id="UP000014974"/>
    </source>
</evidence>
<comment type="caution">
    <text evidence="1">The sequence shown here is derived from an EMBL/GenBank/DDBJ whole genome shotgun (WGS) entry which is preliminary data.</text>
</comment>
<reference evidence="1 2" key="1">
    <citation type="journal article" date="2013" name="Genome Announc.">
        <title>Draft Genome Sequence of Cyclobacterium qasimii Strain M12-11BT, Isolated from Arctic Marine Sediment.</title>
        <authorList>
            <person name="Shivaji S."/>
            <person name="Ara S."/>
            <person name="Singh A."/>
            <person name="Kumar Pinnaka A."/>
        </authorList>
    </citation>
    <scope>NUCLEOTIDE SEQUENCE [LARGE SCALE GENOMIC DNA]</scope>
    <source>
        <strain evidence="1 2">M12-11B</strain>
    </source>
</reference>
<dbReference type="Proteomes" id="UP000014974">
    <property type="component" value="Unassembled WGS sequence"/>
</dbReference>
<proteinExistence type="predicted"/>
<name>S7WV05_9BACT</name>